<dbReference type="EMBL" id="JAFIQS020000009">
    <property type="protein sequence ID" value="KAH9477486.1"/>
    <property type="molecule type" value="Genomic_DNA"/>
</dbReference>
<reference evidence="1" key="1">
    <citation type="submission" date="2021-10" db="EMBL/GenBank/DDBJ databases">
        <title>Psilocybe cubensis genome.</title>
        <authorList>
            <person name="Mckernan K.J."/>
            <person name="Crawford S."/>
            <person name="Trippe A."/>
            <person name="Kane L.T."/>
            <person name="Mclaughlin S."/>
        </authorList>
    </citation>
    <scope>NUCLEOTIDE SEQUENCE</scope>
    <source>
        <strain evidence="1">MGC-MH-2018</strain>
    </source>
</reference>
<name>A0ACB8GP95_PSICU</name>
<comment type="caution">
    <text evidence="1">The sequence shown here is derived from an EMBL/GenBank/DDBJ whole genome shotgun (WGS) entry which is preliminary data.</text>
</comment>
<organism evidence="1 2">
    <name type="scientific">Psilocybe cubensis</name>
    <name type="common">Psychedelic mushroom</name>
    <name type="synonym">Stropharia cubensis</name>
    <dbReference type="NCBI Taxonomy" id="181762"/>
    <lineage>
        <taxon>Eukaryota</taxon>
        <taxon>Fungi</taxon>
        <taxon>Dikarya</taxon>
        <taxon>Basidiomycota</taxon>
        <taxon>Agaricomycotina</taxon>
        <taxon>Agaricomycetes</taxon>
        <taxon>Agaricomycetidae</taxon>
        <taxon>Agaricales</taxon>
        <taxon>Agaricineae</taxon>
        <taxon>Strophariaceae</taxon>
        <taxon>Psilocybe</taxon>
    </lineage>
</organism>
<proteinExistence type="predicted"/>
<keyword evidence="2" id="KW-1185">Reference proteome</keyword>
<protein>
    <submittedName>
        <fullName evidence="1">Purine-cytosine permease fcyB</fullName>
    </submittedName>
</protein>
<evidence type="ECO:0000313" key="1">
    <source>
        <dbReference type="EMBL" id="KAH9477486.1"/>
    </source>
</evidence>
<accession>A0ACB8GP95</accession>
<sequence>MFDKIRCFWDCRARDFIIPSMTTGTMLDDSDNVKKPGSLGRQAVGSESVPLKGESFEDTAANVNEGTFRKLLQRLTERLSKWGVETEGFESFAWVPAVITFPTLLGLANKHLNPSTMPSLPTPSASMMLSFASFVASGVVSWCTITPDYGVYHDHNGSAFKIFLYSYFGFLLPSVGHIVAWGMMGAAFAAAEPGIPSWKEGYDNGNDLGGLLGSVLSPTAIVGARRFYRALVDILSVIGYWSTSFGTIVLIEHFVFRTSFQSYDIERWDKAELLPPGIAAVIAFLGSLGIIIPSMQQTWYTGPIAASGTGDIGVFTGAAVTVLLYTPLRAIERRIWPGR</sequence>
<gene>
    <name evidence="1" type="ORF">JR316_0009703</name>
</gene>
<evidence type="ECO:0000313" key="2">
    <source>
        <dbReference type="Proteomes" id="UP000664032"/>
    </source>
</evidence>
<dbReference type="Proteomes" id="UP000664032">
    <property type="component" value="Unassembled WGS sequence"/>
</dbReference>